<organism evidence="2 3">
    <name type="scientific">Trifolium subterraneum</name>
    <name type="common">Subterranean clover</name>
    <dbReference type="NCBI Taxonomy" id="3900"/>
    <lineage>
        <taxon>Eukaryota</taxon>
        <taxon>Viridiplantae</taxon>
        <taxon>Streptophyta</taxon>
        <taxon>Embryophyta</taxon>
        <taxon>Tracheophyta</taxon>
        <taxon>Spermatophyta</taxon>
        <taxon>Magnoliopsida</taxon>
        <taxon>eudicotyledons</taxon>
        <taxon>Gunneridae</taxon>
        <taxon>Pentapetalae</taxon>
        <taxon>rosids</taxon>
        <taxon>fabids</taxon>
        <taxon>Fabales</taxon>
        <taxon>Fabaceae</taxon>
        <taxon>Papilionoideae</taxon>
        <taxon>50 kb inversion clade</taxon>
        <taxon>NPAAA clade</taxon>
        <taxon>Hologalegina</taxon>
        <taxon>IRL clade</taxon>
        <taxon>Trifolieae</taxon>
        <taxon>Trifolium</taxon>
    </lineage>
</organism>
<dbReference type="OrthoDB" id="1433322at2759"/>
<feature type="compositionally biased region" description="Polar residues" evidence="1">
    <location>
        <begin position="52"/>
        <end position="65"/>
    </location>
</feature>
<feature type="region of interest" description="Disordered" evidence="1">
    <location>
        <begin position="635"/>
        <end position="683"/>
    </location>
</feature>
<proteinExistence type="predicted"/>
<feature type="compositionally biased region" description="Basic and acidic residues" evidence="1">
    <location>
        <begin position="669"/>
        <end position="683"/>
    </location>
</feature>
<keyword evidence="3" id="KW-1185">Reference proteome</keyword>
<reference evidence="3" key="1">
    <citation type="journal article" date="2017" name="Front. Plant Sci.">
        <title>Climate Clever Clovers: New Paradigm to Reduce the Environmental Footprint of Ruminants by Breeding Low Methanogenic Forages Utilizing Haplotype Variation.</title>
        <authorList>
            <person name="Kaur P."/>
            <person name="Appels R."/>
            <person name="Bayer P.E."/>
            <person name="Keeble-Gagnere G."/>
            <person name="Wang J."/>
            <person name="Hirakawa H."/>
            <person name="Shirasawa K."/>
            <person name="Vercoe P."/>
            <person name="Stefanova K."/>
            <person name="Durmic Z."/>
            <person name="Nichols P."/>
            <person name="Revell C."/>
            <person name="Isobe S.N."/>
            <person name="Edwards D."/>
            <person name="Erskine W."/>
        </authorList>
    </citation>
    <scope>NUCLEOTIDE SEQUENCE [LARGE SCALE GENOMIC DNA]</scope>
    <source>
        <strain evidence="3">cv. Daliak</strain>
    </source>
</reference>
<evidence type="ECO:0000256" key="1">
    <source>
        <dbReference type="SAM" id="MobiDB-lite"/>
    </source>
</evidence>
<gene>
    <name evidence="2" type="ORF">TSUD_131430</name>
</gene>
<dbReference type="PANTHER" id="PTHR36892:SF1">
    <property type="entry name" value="OS05G0518200 PROTEIN"/>
    <property type="match status" value="1"/>
</dbReference>
<dbReference type="AlphaFoldDB" id="A0A2Z6P199"/>
<name>A0A2Z6P199_TRISU</name>
<evidence type="ECO:0000313" key="2">
    <source>
        <dbReference type="EMBL" id="GAU50188.1"/>
    </source>
</evidence>
<protein>
    <submittedName>
        <fullName evidence="2">Uncharacterized protein</fullName>
    </submittedName>
</protein>
<feature type="compositionally biased region" description="Polar residues" evidence="1">
    <location>
        <begin position="657"/>
        <end position="667"/>
    </location>
</feature>
<feature type="region of interest" description="Disordered" evidence="1">
    <location>
        <begin position="36"/>
        <end position="73"/>
    </location>
</feature>
<accession>A0A2Z6P199</accession>
<dbReference type="Proteomes" id="UP000242715">
    <property type="component" value="Unassembled WGS sequence"/>
</dbReference>
<sequence>MPFSIRDYTNKMRTVNAFQCWPFDLGQLSQEDIQSKLPPMNTTNDGRRRVETNNSLGEVSQNDDVASTGEKSLSRRKSRLRTFTKIIDLKNDAEKRPQTQVVVPLPPLLPPPPASTYPEMGPPPPRSSNTQIGDLMNVIVVDDDEEEDSQLITQFRRRLEGPRSDQYPLDEIFMAAEINVASMGNAAKLKLQNPVSNEPKKLKDTLGDSDAAAQEKKWYSKNLSEGEKIHCHYEGPSSIVLASSVEKDKFCGSDEGTENLKRKELCLNIQMKQNSNGSAVQKFLKSCANQEKSMPLVKKSKSLSKVTFCDDNLVQFAKGDTPKVQFSSNAEPFQSAAANLNASSRTHMEQNFNGLSLDSNGKLIKFSSSGKVAMNQPERSSNLRGSFSGLAVINSPHHSRQENLSIGERNVAPNTLQNQIKQVLLNRIDSEPKLIKGPCILPKESSSLISPCSSQPRMSTLKGREIQIGRDKQKRVDFRVPEESRMHFSEGGLKQKSYTGSKLQISTENLFQPVKLESSRFQQSNLHFSQNRSLGSVSINSSTNISDPFPSRTISQRLISNPLLNNGILNDRKRNHNGTCSAFELSHLPPPPPPPSSWCPPTPIVQPAHVSVTNQPSPINRYTVKGTAKDNLQFSSSRKRSATEFIDLTKPNKLPNLEQQENSSRVTKTYKDLNSEKDDINLS</sequence>
<evidence type="ECO:0000313" key="3">
    <source>
        <dbReference type="Proteomes" id="UP000242715"/>
    </source>
</evidence>
<dbReference type="PANTHER" id="PTHR36892">
    <property type="entry name" value="OS01G0201800 PROTEIN"/>
    <property type="match status" value="1"/>
</dbReference>
<dbReference type="EMBL" id="DF974707">
    <property type="protein sequence ID" value="GAU50188.1"/>
    <property type="molecule type" value="Genomic_DNA"/>
</dbReference>